<feature type="compositionally biased region" description="Acidic residues" evidence="1">
    <location>
        <begin position="80"/>
        <end position="90"/>
    </location>
</feature>
<evidence type="ECO:0000313" key="3">
    <source>
        <dbReference type="Proteomes" id="UP001460270"/>
    </source>
</evidence>
<sequence>MGRDLVPRDLARSNCHDTVRTRTELSREIFHGHEIKFSSSECAMSLDAFFVQSGTTKKKEKGKRGAKVKASSNDTVANTQEDDDEVDTEDVGLLSGQSDESDSVVDRVTANISKMLNDKLSPLNELSE</sequence>
<protein>
    <submittedName>
        <fullName evidence="2">Uncharacterized protein</fullName>
    </submittedName>
</protein>
<feature type="compositionally biased region" description="Basic residues" evidence="1">
    <location>
        <begin position="56"/>
        <end position="67"/>
    </location>
</feature>
<dbReference type="Proteomes" id="UP001460270">
    <property type="component" value="Unassembled WGS sequence"/>
</dbReference>
<dbReference type="EMBL" id="JBBPFD010000346">
    <property type="protein sequence ID" value="KAK7879145.1"/>
    <property type="molecule type" value="Genomic_DNA"/>
</dbReference>
<proteinExistence type="predicted"/>
<keyword evidence="3" id="KW-1185">Reference proteome</keyword>
<name>A0AAW0MIB4_9GOBI</name>
<dbReference type="AlphaFoldDB" id="A0AAW0MIB4"/>
<organism evidence="2 3">
    <name type="scientific">Mugilogobius chulae</name>
    <name type="common">yellowstripe goby</name>
    <dbReference type="NCBI Taxonomy" id="88201"/>
    <lineage>
        <taxon>Eukaryota</taxon>
        <taxon>Metazoa</taxon>
        <taxon>Chordata</taxon>
        <taxon>Craniata</taxon>
        <taxon>Vertebrata</taxon>
        <taxon>Euteleostomi</taxon>
        <taxon>Actinopterygii</taxon>
        <taxon>Neopterygii</taxon>
        <taxon>Teleostei</taxon>
        <taxon>Neoteleostei</taxon>
        <taxon>Acanthomorphata</taxon>
        <taxon>Gobiaria</taxon>
        <taxon>Gobiiformes</taxon>
        <taxon>Gobioidei</taxon>
        <taxon>Gobiidae</taxon>
        <taxon>Gobionellinae</taxon>
        <taxon>Mugilogobius</taxon>
    </lineage>
</organism>
<feature type="region of interest" description="Disordered" evidence="1">
    <location>
        <begin position="54"/>
        <end position="105"/>
    </location>
</feature>
<gene>
    <name evidence="2" type="ORF">WMY93_034075</name>
</gene>
<reference evidence="3" key="1">
    <citation type="submission" date="2024-04" db="EMBL/GenBank/DDBJ databases">
        <title>Salinicola lusitanus LLJ914,a marine bacterium isolated from the Okinawa Trough.</title>
        <authorList>
            <person name="Li J."/>
        </authorList>
    </citation>
    <scope>NUCLEOTIDE SEQUENCE [LARGE SCALE GENOMIC DNA]</scope>
</reference>
<evidence type="ECO:0000256" key="1">
    <source>
        <dbReference type="SAM" id="MobiDB-lite"/>
    </source>
</evidence>
<comment type="caution">
    <text evidence="2">The sequence shown here is derived from an EMBL/GenBank/DDBJ whole genome shotgun (WGS) entry which is preliminary data.</text>
</comment>
<accession>A0AAW0MIB4</accession>
<evidence type="ECO:0000313" key="2">
    <source>
        <dbReference type="EMBL" id="KAK7879145.1"/>
    </source>
</evidence>